<evidence type="ECO:0000256" key="1">
    <source>
        <dbReference type="SAM" id="Phobius"/>
    </source>
</evidence>
<proteinExistence type="predicted"/>
<organism evidence="2">
    <name type="scientific">hydrothermal vent metagenome</name>
    <dbReference type="NCBI Taxonomy" id="652676"/>
    <lineage>
        <taxon>unclassified sequences</taxon>
        <taxon>metagenomes</taxon>
        <taxon>ecological metagenomes</taxon>
    </lineage>
</organism>
<evidence type="ECO:0000313" key="2">
    <source>
        <dbReference type="EMBL" id="VAX12207.1"/>
    </source>
</evidence>
<feature type="transmembrane region" description="Helical" evidence="1">
    <location>
        <begin position="42"/>
        <end position="63"/>
    </location>
</feature>
<keyword evidence="1" id="KW-0472">Membrane</keyword>
<dbReference type="EMBL" id="UOFZ01000023">
    <property type="protein sequence ID" value="VAX12207.1"/>
    <property type="molecule type" value="Genomic_DNA"/>
</dbReference>
<feature type="transmembrane region" description="Helical" evidence="1">
    <location>
        <begin position="69"/>
        <end position="87"/>
    </location>
</feature>
<sequence length="114" mass="13808">MKRRLSEIDNELERAVFLAVYDSRVQQKRRLLARWLLIFKHILRGLFYLWPIYLVFIILLVLPVSGSRLVFLFVLMPGLLLWLLIYIKGARDDYYQYVRGQILEKGFIMKIFRQ</sequence>
<gene>
    <name evidence="2" type="ORF">MNBD_GAMMA24-2397</name>
</gene>
<dbReference type="AlphaFoldDB" id="A0A3B1C5N2"/>
<keyword evidence="1" id="KW-0812">Transmembrane</keyword>
<keyword evidence="1" id="KW-1133">Transmembrane helix</keyword>
<name>A0A3B1C5N2_9ZZZZ</name>
<accession>A0A3B1C5N2</accession>
<protein>
    <submittedName>
        <fullName evidence="2">Uncharacterized protein</fullName>
    </submittedName>
</protein>
<reference evidence="2" key="1">
    <citation type="submission" date="2018-06" db="EMBL/GenBank/DDBJ databases">
        <authorList>
            <person name="Zhirakovskaya E."/>
        </authorList>
    </citation>
    <scope>NUCLEOTIDE SEQUENCE</scope>
</reference>